<organism evidence="1 2">
    <name type="scientific">Geomicrobium sediminis</name>
    <dbReference type="NCBI Taxonomy" id="1347788"/>
    <lineage>
        <taxon>Bacteria</taxon>
        <taxon>Bacillati</taxon>
        <taxon>Bacillota</taxon>
        <taxon>Bacilli</taxon>
        <taxon>Bacillales</taxon>
        <taxon>Geomicrobium</taxon>
    </lineage>
</organism>
<comment type="caution">
    <text evidence="1">The sequence shown here is derived from an EMBL/GenBank/DDBJ whole genome shotgun (WGS) entry which is preliminary data.</text>
</comment>
<dbReference type="Proteomes" id="UP000741863">
    <property type="component" value="Unassembled WGS sequence"/>
</dbReference>
<proteinExistence type="predicted"/>
<sequence length="119" mass="13700">MKSLAVDDTGDLVIKNGNITMVDEDEELIQSLRLLLQTNVDEWFLDPSIGLDHAEFRGKRADEEDMTVALEEAIEQEPRIDRIKSISYEYDRPRRKVSVFFIAIKTDGEPLEVSEVMEQ</sequence>
<accession>A0ABS2PF74</accession>
<gene>
    <name evidence="1" type="ORF">JOD17_003185</name>
</gene>
<reference evidence="1 2" key="1">
    <citation type="submission" date="2021-01" db="EMBL/GenBank/DDBJ databases">
        <title>Genomic Encyclopedia of Type Strains, Phase IV (KMG-IV): sequencing the most valuable type-strain genomes for metagenomic binning, comparative biology and taxonomic classification.</title>
        <authorList>
            <person name="Goeker M."/>
        </authorList>
    </citation>
    <scope>NUCLEOTIDE SEQUENCE [LARGE SCALE GENOMIC DNA]</scope>
    <source>
        <strain evidence="1 2">DSM 25540</strain>
    </source>
</reference>
<dbReference type="InterPro" id="IPR020288">
    <property type="entry name" value="Sheath_initiator"/>
</dbReference>
<name>A0ABS2PF74_9BACL</name>
<protein>
    <submittedName>
        <fullName evidence="1">GNAT family N-acyltransferase</fullName>
    </submittedName>
</protein>
<evidence type="ECO:0000313" key="2">
    <source>
        <dbReference type="Proteomes" id="UP000741863"/>
    </source>
</evidence>
<dbReference type="EMBL" id="JAFBEC010000009">
    <property type="protein sequence ID" value="MBM7634085.1"/>
    <property type="molecule type" value="Genomic_DNA"/>
</dbReference>
<dbReference type="Pfam" id="PF10934">
    <property type="entry name" value="Sheath_initiator"/>
    <property type="match status" value="1"/>
</dbReference>
<dbReference type="SUPFAM" id="SSF160719">
    <property type="entry name" value="gpW/gp25-like"/>
    <property type="match status" value="1"/>
</dbReference>
<dbReference type="RefSeq" id="WP_204698835.1">
    <property type="nucleotide sequence ID" value="NZ_JAFBEC010000009.1"/>
</dbReference>
<keyword evidence="2" id="KW-1185">Reference proteome</keyword>
<dbReference type="Gene3D" id="3.10.450.40">
    <property type="match status" value="1"/>
</dbReference>
<evidence type="ECO:0000313" key="1">
    <source>
        <dbReference type="EMBL" id="MBM7634085.1"/>
    </source>
</evidence>